<evidence type="ECO:0000313" key="3">
    <source>
        <dbReference type="Proteomes" id="UP000236291"/>
    </source>
</evidence>
<comment type="caution">
    <text evidence="2">The sequence shown here is derived from an EMBL/GenBank/DDBJ whole genome shotgun (WGS) entry which is preliminary data.</text>
</comment>
<feature type="region of interest" description="Disordered" evidence="1">
    <location>
        <begin position="19"/>
        <end position="60"/>
    </location>
</feature>
<sequence length="60" mass="7179">MRRERDELRDMVKQLMKSLNFQPKAYTRDEAHEDDVANDNDHVFDDNDHVSDDGEELDQE</sequence>
<protein>
    <submittedName>
        <fullName evidence="2">Uncharacterized protein</fullName>
    </submittedName>
</protein>
<proteinExistence type="predicted"/>
<name>A0A2K3P9G9_TRIPR</name>
<feature type="compositionally biased region" description="Basic and acidic residues" evidence="1">
    <location>
        <begin position="26"/>
        <end position="52"/>
    </location>
</feature>
<evidence type="ECO:0000256" key="1">
    <source>
        <dbReference type="SAM" id="MobiDB-lite"/>
    </source>
</evidence>
<organism evidence="2 3">
    <name type="scientific">Trifolium pratense</name>
    <name type="common">Red clover</name>
    <dbReference type="NCBI Taxonomy" id="57577"/>
    <lineage>
        <taxon>Eukaryota</taxon>
        <taxon>Viridiplantae</taxon>
        <taxon>Streptophyta</taxon>
        <taxon>Embryophyta</taxon>
        <taxon>Tracheophyta</taxon>
        <taxon>Spermatophyta</taxon>
        <taxon>Magnoliopsida</taxon>
        <taxon>eudicotyledons</taxon>
        <taxon>Gunneridae</taxon>
        <taxon>Pentapetalae</taxon>
        <taxon>rosids</taxon>
        <taxon>fabids</taxon>
        <taxon>Fabales</taxon>
        <taxon>Fabaceae</taxon>
        <taxon>Papilionoideae</taxon>
        <taxon>50 kb inversion clade</taxon>
        <taxon>NPAAA clade</taxon>
        <taxon>Hologalegina</taxon>
        <taxon>IRL clade</taxon>
        <taxon>Trifolieae</taxon>
        <taxon>Trifolium</taxon>
    </lineage>
</organism>
<reference evidence="2 3" key="2">
    <citation type="journal article" date="2017" name="Front. Plant Sci.">
        <title>Gene Classification and Mining of Molecular Markers Useful in Red Clover (Trifolium pratense) Breeding.</title>
        <authorList>
            <person name="Istvanek J."/>
            <person name="Dluhosova J."/>
            <person name="Dluhos P."/>
            <person name="Patkova L."/>
            <person name="Nedelnik J."/>
            <person name="Repkova J."/>
        </authorList>
    </citation>
    <scope>NUCLEOTIDE SEQUENCE [LARGE SCALE GENOMIC DNA]</scope>
    <source>
        <strain evidence="3">cv. Tatra</strain>
        <tissue evidence="2">Young leaves</tissue>
    </source>
</reference>
<evidence type="ECO:0000313" key="2">
    <source>
        <dbReference type="EMBL" id="PNY11921.1"/>
    </source>
</evidence>
<gene>
    <name evidence="2" type="ORF">L195_g008541</name>
</gene>
<dbReference type="Proteomes" id="UP000236291">
    <property type="component" value="Unassembled WGS sequence"/>
</dbReference>
<dbReference type="EMBL" id="ASHM01004900">
    <property type="protein sequence ID" value="PNY11921.1"/>
    <property type="molecule type" value="Genomic_DNA"/>
</dbReference>
<accession>A0A2K3P9G9</accession>
<dbReference type="AlphaFoldDB" id="A0A2K3P9G9"/>
<reference evidence="2 3" key="1">
    <citation type="journal article" date="2014" name="Am. J. Bot.">
        <title>Genome assembly and annotation for red clover (Trifolium pratense; Fabaceae).</title>
        <authorList>
            <person name="Istvanek J."/>
            <person name="Jaros M."/>
            <person name="Krenek A."/>
            <person name="Repkova J."/>
        </authorList>
    </citation>
    <scope>NUCLEOTIDE SEQUENCE [LARGE SCALE GENOMIC DNA]</scope>
    <source>
        <strain evidence="3">cv. Tatra</strain>
        <tissue evidence="2">Young leaves</tissue>
    </source>
</reference>